<keyword evidence="5" id="KW-0479">Metal-binding</keyword>
<comment type="subcellular location">
    <subcellularLocation>
        <location evidence="1">Cell membrane</location>
        <topology evidence="1">Multi-pass membrane protein</topology>
    </subcellularLocation>
</comment>
<dbReference type="InterPro" id="IPR016174">
    <property type="entry name" value="Di-haem_cyt_TM"/>
</dbReference>
<evidence type="ECO:0000256" key="1">
    <source>
        <dbReference type="ARBA" id="ARBA00004651"/>
    </source>
</evidence>
<dbReference type="AlphaFoldDB" id="A0A094Q1W6"/>
<keyword evidence="2" id="KW-0813">Transport</keyword>
<evidence type="ECO:0000256" key="2">
    <source>
        <dbReference type="ARBA" id="ARBA00022448"/>
    </source>
</evidence>
<protein>
    <submittedName>
        <fullName evidence="13">Menaquinol-cytochrome C reductase cytochrome b subunit</fullName>
    </submittedName>
    <submittedName>
        <fullName evidence="12">Unannotated protein</fullName>
    </submittedName>
</protein>
<dbReference type="Gene3D" id="1.20.810.10">
    <property type="entry name" value="Cytochrome Bc1 Complex, Chain C"/>
    <property type="match status" value="1"/>
</dbReference>
<dbReference type="GO" id="GO:0016491">
    <property type="term" value="F:oxidoreductase activity"/>
    <property type="evidence" value="ECO:0007669"/>
    <property type="project" value="InterPro"/>
</dbReference>
<keyword evidence="8" id="KW-0408">Iron</keyword>
<dbReference type="GO" id="GO:0009055">
    <property type="term" value="F:electron transfer activity"/>
    <property type="evidence" value="ECO:0007669"/>
    <property type="project" value="InterPro"/>
</dbReference>
<feature type="transmembrane region" description="Helical" evidence="10">
    <location>
        <begin position="184"/>
        <end position="206"/>
    </location>
</feature>
<feature type="transmembrane region" description="Helical" evidence="10">
    <location>
        <begin position="56"/>
        <end position="75"/>
    </location>
</feature>
<evidence type="ECO:0000256" key="3">
    <source>
        <dbReference type="ARBA" id="ARBA00022475"/>
    </source>
</evidence>
<evidence type="ECO:0000256" key="7">
    <source>
        <dbReference type="ARBA" id="ARBA00022989"/>
    </source>
</evidence>
<reference evidence="12" key="2">
    <citation type="submission" date="2020-05" db="EMBL/GenBank/DDBJ databases">
        <authorList>
            <person name="Chiriac C."/>
            <person name="Salcher M."/>
            <person name="Ghai R."/>
            <person name="Kavagutti S V."/>
        </authorList>
    </citation>
    <scope>NUCLEOTIDE SEQUENCE</scope>
</reference>
<name>A0A094Q1W6_9ZZZZ</name>
<keyword evidence="4 10" id="KW-0812">Transmembrane</keyword>
<evidence type="ECO:0000256" key="6">
    <source>
        <dbReference type="ARBA" id="ARBA00022967"/>
    </source>
</evidence>
<reference evidence="13" key="1">
    <citation type="submission" date="2014-06" db="EMBL/GenBank/DDBJ databases">
        <title>Key roles for freshwater Actinobacteria revealed by deep metagenomic sequencing.</title>
        <authorList>
            <person name="Ghai R."/>
            <person name="Mizuno C.M."/>
            <person name="Picazo A."/>
            <person name="Camacho A."/>
            <person name="Rodriguez-Valera F."/>
        </authorList>
    </citation>
    <scope>NUCLEOTIDE SEQUENCE</scope>
</reference>
<dbReference type="Pfam" id="PF13631">
    <property type="entry name" value="Cytochrom_B_N_2"/>
    <property type="match status" value="1"/>
</dbReference>
<dbReference type="GO" id="GO:0005886">
    <property type="term" value="C:plasma membrane"/>
    <property type="evidence" value="ECO:0007669"/>
    <property type="project" value="UniProtKB-SubCell"/>
</dbReference>
<dbReference type="InterPro" id="IPR027387">
    <property type="entry name" value="Cytb/b6-like_sf"/>
</dbReference>
<dbReference type="PANTHER" id="PTHR19271:SF16">
    <property type="entry name" value="CYTOCHROME B"/>
    <property type="match status" value="1"/>
</dbReference>
<dbReference type="InterPro" id="IPR005797">
    <property type="entry name" value="Cyt_b/b6_N"/>
</dbReference>
<dbReference type="GO" id="GO:0022904">
    <property type="term" value="P:respiratory electron transport chain"/>
    <property type="evidence" value="ECO:0007669"/>
    <property type="project" value="InterPro"/>
</dbReference>
<keyword evidence="6" id="KW-1278">Translocase</keyword>
<evidence type="ECO:0000256" key="8">
    <source>
        <dbReference type="ARBA" id="ARBA00023004"/>
    </source>
</evidence>
<feature type="transmembrane region" description="Helical" evidence="10">
    <location>
        <begin position="271"/>
        <end position="295"/>
    </location>
</feature>
<evidence type="ECO:0000256" key="5">
    <source>
        <dbReference type="ARBA" id="ARBA00022723"/>
    </source>
</evidence>
<keyword evidence="7 10" id="KW-1133">Transmembrane helix</keyword>
<dbReference type="GO" id="GO:0046872">
    <property type="term" value="F:metal ion binding"/>
    <property type="evidence" value="ECO:0007669"/>
    <property type="project" value="UniProtKB-KW"/>
</dbReference>
<sequence length="560" mass="62033">MSTTEESIQAPAHAAPTTKGGAVGYYIDDRLASASFTKRLVDKVFPDHWSFMLGEVALYSFIILLLSGTYLTLFFNPSMTEVVYNGSYVPLKGVKMSEAYSSTLAISFDVRGGLLMRQIHHWAALFFTAAVSVHLLRVFFTGAFRKPREINWVIGTLLLVLALLEGFSGYSLPDDLLSGTGLRIAQGIIQAIPLVGTYVAMFLFGGEFPGTDIMPRLYSIHILLIPGILLALITVHLIMVFYQKHTQFPGPGRTESNVVGFRLFPIYMAKAGGFFFVVFGITVLISALVTINPIWLYGPYTPSQVTAGSQPDWYIGWLDGAVRLMPNLESVIFGYTLSWNILVPALVIPGIMFTALGLYPWIEAWATGDKREHHLLDRPRNAPTRTALGVMSLTFYMILVISGGNDIIASAFNLSINQITWAFRFLLFILPPLAFVLTKRICLGLQRRDNNKLLHGYETGRILRLPSGEFIEIHEPIGEAEKAKLLAKADVVPMALPSATDENGVRNPKAAKSIARAKLSQWFYSDVIPTPTDEEMRAAAEHAAHELHEAESHLKEISQH</sequence>
<feature type="transmembrane region" description="Helical" evidence="10">
    <location>
        <begin position="121"/>
        <end position="140"/>
    </location>
</feature>
<dbReference type="EMBL" id="CAEZWD010000003">
    <property type="protein sequence ID" value="CAB4640998.1"/>
    <property type="molecule type" value="Genomic_DNA"/>
</dbReference>
<evidence type="ECO:0000256" key="4">
    <source>
        <dbReference type="ARBA" id="ARBA00022692"/>
    </source>
</evidence>
<feature type="transmembrane region" description="Helical" evidence="10">
    <location>
        <begin position="152"/>
        <end position="172"/>
    </location>
</feature>
<dbReference type="SUPFAM" id="SSF81342">
    <property type="entry name" value="Transmembrane di-heme cytochromes"/>
    <property type="match status" value="1"/>
</dbReference>
<evidence type="ECO:0000313" key="12">
    <source>
        <dbReference type="EMBL" id="CAB4640998.1"/>
    </source>
</evidence>
<organism evidence="13">
    <name type="scientific">freshwater metagenome</name>
    <dbReference type="NCBI Taxonomy" id="449393"/>
    <lineage>
        <taxon>unclassified sequences</taxon>
        <taxon>metagenomes</taxon>
        <taxon>ecological metagenomes</taxon>
    </lineage>
</organism>
<evidence type="ECO:0000256" key="10">
    <source>
        <dbReference type="SAM" id="Phobius"/>
    </source>
</evidence>
<dbReference type="EMBL" id="JNSL01000096">
    <property type="protein sequence ID" value="KGA16014.1"/>
    <property type="molecule type" value="Genomic_DNA"/>
</dbReference>
<keyword evidence="3" id="KW-1003">Cell membrane</keyword>
<evidence type="ECO:0000256" key="9">
    <source>
        <dbReference type="ARBA" id="ARBA00023136"/>
    </source>
</evidence>
<keyword evidence="9 10" id="KW-0472">Membrane</keyword>
<feature type="transmembrane region" description="Helical" evidence="10">
    <location>
        <begin position="341"/>
        <end position="362"/>
    </location>
</feature>
<dbReference type="FunFam" id="1.20.810.10:FF:000007">
    <property type="entry name" value="Ubiquinol-cytochrome C reductase B subunit"/>
    <property type="match status" value="1"/>
</dbReference>
<dbReference type="PROSITE" id="PS51002">
    <property type="entry name" value="CYTB_NTER"/>
    <property type="match status" value="1"/>
</dbReference>
<dbReference type="PANTHER" id="PTHR19271">
    <property type="entry name" value="CYTOCHROME B"/>
    <property type="match status" value="1"/>
</dbReference>
<feature type="transmembrane region" description="Helical" evidence="10">
    <location>
        <begin position="421"/>
        <end position="438"/>
    </location>
</feature>
<feature type="transmembrane region" description="Helical" evidence="10">
    <location>
        <begin position="218"/>
        <end position="242"/>
    </location>
</feature>
<gene>
    <name evidence="13" type="ORF">GM51_13585</name>
    <name evidence="12" type="ORF">UFOPK2171_00066</name>
</gene>
<accession>A0A094Q1W6</accession>
<feature type="domain" description="Cytochrome b/b6 N-terminal region profile" evidence="11">
    <location>
        <begin position="23"/>
        <end position="249"/>
    </location>
</feature>
<evidence type="ECO:0000259" key="11">
    <source>
        <dbReference type="PROSITE" id="PS51002"/>
    </source>
</evidence>
<evidence type="ECO:0000313" key="13">
    <source>
        <dbReference type="EMBL" id="KGA16014.1"/>
    </source>
</evidence>
<proteinExistence type="predicted"/>